<dbReference type="VEuPathDB" id="VectorBase:MDOMA2_005723"/>
<feature type="region of interest" description="Disordered" evidence="3">
    <location>
        <begin position="206"/>
        <end position="226"/>
    </location>
</feature>
<dbReference type="InterPro" id="IPR000618">
    <property type="entry name" value="Insect_cuticle"/>
</dbReference>
<dbReference type="PROSITE" id="PS51155">
    <property type="entry name" value="CHIT_BIND_RR_2"/>
    <property type="match status" value="1"/>
</dbReference>
<evidence type="ECO:0000256" key="4">
    <source>
        <dbReference type="SAM" id="SignalP"/>
    </source>
</evidence>
<dbReference type="InterPro" id="IPR031311">
    <property type="entry name" value="CHIT_BIND_RR_consensus"/>
</dbReference>
<dbReference type="GO" id="GO:0008010">
    <property type="term" value="F:structural constituent of chitin-based larval cuticle"/>
    <property type="evidence" value="ECO:0007669"/>
    <property type="project" value="TreeGrafter"/>
</dbReference>
<evidence type="ECO:0000256" key="2">
    <source>
        <dbReference type="PROSITE-ProRule" id="PRU00497"/>
    </source>
</evidence>
<gene>
    <name evidence="5" type="primary">101889344</name>
    <name evidence="7" type="synonym">LOC101889344</name>
</gene>
<keyword evidence="4" id="KW-0732">Signal</keyword>
<evidence type="ECO:0000256" key="1">
    <source>
        <dbReference type="ARBA" id="ARBA00022460"/>
    </source>
</evidence>
<dbReference type="PRINTS" id="PR00947">
    <property type="entry name" value="CUTICLE"/>
</dbReference>
<sequence>MRIFLSVSCILLSVAYASAGRPSASYLPPSYAPVGAAGSSQYPRYHGVNSVAPSRPLHHAAAISSPAAAHHSAQYGHNSAAAQIPILRNDYTNDGNGNYNFGYETGNGIKHNERGELQGGWPSGSLNVEGSYSYTGDDGKVYSVNYKADSNGFHAEGDHLPTPPPIPKEIQETLHLHQRGNAGGSHSNYAAGGVGGYPAGGHYASTGSHHSPAATYLPPSPYGRRL</sequence>
<dbReference type="Pfam" id="PF00379">
    <property type="entry name" value="Chitin_bind_4"/>
    <property type="match status" value="1"/>
</dbReference>
<dbReference type="PANTHER" id="PTHR10380">
    <property type="entry name" value="CUTICLE PROTEIN"/>
    <property type="match status" value="1"/>
</dbReference>
<protein>
    <submittedName>
        <fullName evidence="7">Pupal cuticle protein 20</fullName>
    </submittedName>
</protein>
<evidence type="ECO:0000256" key="3">
    <source>
        <dbReference type="SAM" id="MobiDB-lite"/>
    </source>
</evidence>
<dbReference type="VEuPathDB" id="VectorBase:MDOA012265"/>
<evidence type="ECO:0000313" key="7">
    <source>
        <dbReference type="RefSeq" id="XP_005178732.1"/>
    </source>
</evidence>
<name>A0A1I8N766_MUSDO</name>
<dbReference type="OrthoDB" id="6515429at2759"/>
<keyword evidence="1 2" id="KW-0193">Cuticle</keyword>
<evidence type="ECO:0000313" key="5">
    <source>
        <dbReference type="EnsemblMetazoa" id="MDOA012265-PA"/>
    </source>
</evidence>
<dbReference type="GO" id="GO:0062129">
    <property type="term" value="C:chitin-based extracellular matrix"/>
    <property type="evidence" value="ECO:0007669"/>
    <property type="project" value="TreeGrafter"/>
</dbReference>
<feature type="signal peptide" evidence="4">
    <location>
        <begin position="1"/>
        <end position="19"/>
    </location>
</feature>
<dbReference type="Proteomes" id="UP001652621">
    <property type="component" value="Unplaced"/>
</dbReference>
<dbReference type="KEGG" id="mde:101889344"/>
<evidence type="ECO:0000313" key="6">
    <source>
        <dbReference type="Proteomes" id="UP001652621"/>
    </source>
</evidence>
<dbReference type="InterPro" id="IPR050468">
    <property type="entry name" value="Cuticle_Struct_Prot"/>
</dbReference>
<dbReference type="PANTHER" id="PTHR10380:SF173">
    <property type="entry name" value="CUTICULAR PROTEIN 47EF, ISOFORM C-RELATED"/>
    <property type="match status" value="1"/>
</dbReference>
<reference evidence="7" key="2">
    <citation type="submission" date="2025-04" db="UniProtKB">
        <authorList>
            <consortium name="RefSeq"/>
        </authorList>
    </citation>
    <scope>IDENTIFICATION</scope>
    <source>
        <strain evidence="7">Aabys</strain>
    </source>
</reference>
<proteinExistence type="predicted"/>
<dbReference type="AlphaFoldDB" id="A0A1I8N766"/>
<accession>A0A1I8N766</accession>
<feature type="chain" id="PRO_5044561340" evidence="4">
    <location>
        <begin position="20"/>
        <end position="226"/>
    </location>
</feature>
<organism evidence="5">
    <name type="scientific">Musca domestica</name>
    <name type="common">House fly</name>
    <dbReference type="NCBI Taxonomy" id="7370"/>
    <lineage>
        <taxon>Eukaryota</taxon>
        <taxon>Metazoa</taxon>
        <taxon>Ecdysozoa</taxon>
        <taxon>Arthropoda</taxon>
        <taxon>Hexapoda</taxon>
        <taxon>Insecta</taxon>
        <taxon>Pterygota</taxon>
        <taxon>Neoptera</taxon>
        <taxon>Endopterygota</taxon>
        <taxon>Diptera</taxon>
        <taxon>Brachycera</taxon>
        <taxon>Muscomorpha</taxon>
        <taxon>Muscoidea</taxon>
        <taxon>Muscidae</taxon>
        <taxon>Musca</taxon>
    </lineage>
</organism>
<dbReference type="EnsemblMetazoa" id="MDOA012265-RA">
    <property type="protein sequence ID" value="MDOA012265-PA"/>
    <property type="gene ID" value="MDOA012265"/>
</dbReference>
<reference evidence="5" key="1">
    <citation type="submission" date="2020-05" db="UniProtKB">
        <authorList>
            <consortium name="EnsemblMetazoa"/>
        </authorList>
    </citation>
    <scope>IDENTIFICATION</scope>
    <source>
        <strain evidence="5">Aabys</strain>
    </source>
</reference>
<dbReference type="RefSeq" id="XP_005178732.1">
    <property type="nucleotide sequence ID" value="XM_005178675.3"/>
</dbReference>
<dbReference type="eggNOG" id="ENOG502SSVP">
    <property type="taxonomic scope" value="Eukaryota"/>
</dbReference>
<keyword evidence="6" id="KW-1185">Reference proteome</keyword>
<dbReference type="STRING" id="7370.A0A1I8N766"/>
<dbReference type="PROSITE" id="PS00233">
    <property type="entry name" value="CHIT_BIND_RR_1"/>
    <property type="match status" value="1"/>
</dbReference>